<dbReference type="GO" id="GO:0004674">
    <property type="term" value="F:protein serine/threonine kinase activity"/>
    <property type="evidence" value="ECO:0007669"/>
    <property type="project" value="UniProtKB-KW"/>
</dbReference>
<keyword evidence="1" id="KW-0723">Serine/threonine-protein kinase</keyword>
<evidence type="ECO:0000259" key="5">
    <source>
        <dbReference type="PROSITE" id="PS51158"/>
    </source>
</evidence>
<feature type="region of interest" description="Disordered" evidence="4">
    <location>
        <begin position="1"/>
        <end position="30"/>
    </location>
</feature>
<gene>
    <name evidence="6" type="ORF">M378DRAFT_27965</name>
</gene>
<accession>A0A0C2WLB5</accession>
<name>A0A0C2WLB5_AMAMK</name>
<evidence type="ECO:0000313" key="7">
    <source>
        <dbReference type="Proteomes" id="UP000054549"/>
    </source>
</evidence>
<dbReference type="SUPFAM" id="SSF56112">
    <property type="entry name" value="Protein kinase-like (PK-like)"/>
    <property type="match status" value="1"/>
</dbReference>
<evidence type="ECO:0000256" key="1">
    <source>
        <dbReference type="ARBA" id="ARBA00022527"/>
    </source>
</evidence>
<evidence type="ECO:0000313" key="6">
    <source>
        <dbReference type="EMBL" id="KIL57481.1"/>
    </source>
</evidence>
<feature type="compositionally biased region" description="Polar residues" evidence="4">
    <location>
        <begin position="1"/>
        <end position="17"/>
    </location>
</feature>
<dbReference type="EMBL" id="KN818368">
    <property type="protein sequence ID" value="KIL57481.1"/>
    <property type="molecule type" value="Genomic_DNA"/>
</dbReference>
<organism evidence="6 7">
    <name type="scientific">Amanita muscaria (strain Koide BX008)</name>
    <dbReference type="NCBI Taxonomy" id="946122"/>
    <lineage>
        <taxon>Eukaryota</taxon>
        <taxon>Fungi</taxon>
        <taxon>Dikarya</taxon>
        <taxon>Basidiomycota</taxon>
        <taxon>Agaricomycotina</taxon>
        <taxon>Agaricomycetes</taxon>
        <taxon>Agaricomycetidae</taxon>
        <taxon>Agaricales</taxon>
        <taxon>Pluteineae</taxon>
        <taxon>Amanitaceae</taxon>
        <taxon>Amanita</taxon>
    </lineage>
</organism>
<feature type="compositionally biased region" description="Basic residues" evidence="4">
    <location>
        <begin position="357"/>
        <end position="366"/>
    </location>
</feature>
<keyword evidence="2" id="KW-0808">Transferase</keyword>
<feature type="domain" description="Alpha-type protein kinase" evidence="5">
    <location>
        <begin position="458"/>
        <end position="722"/>
    </location>
</feature>
<dbReference type="InterPro" id="IPR004166">
    <property type="entry name" value="a-kinase_dom"/>
</dbReference>
<keyword evidence="7" id="KW-1185">Reference proteome</keyword>
<evidence type="ECO:0000256" key="2">
    <source>
        <dbReference type="ARBA" id="ARBA00022679"/>
    </source>
</evidence>
<feature type="region of interest" description="Disordered" evidence="4">
    <location>
        <begin position="326"/>
        <end position="415"/>
    </location>
</feature>
<dbReference type="GO" id="GO:0005524">
    <property type="term" value="F:ATP binding"/>
    <property type="evidence" value="ECO:0007669"/>
    <property type="project" value="InterPro"/>
</dbReference>
<feature type="compositionally biased region" description="Polar residues" evidence="4">
    <location>
        <begin position="382"/>
        <end position="396"/>
    </location>
</feature>
<dbReference type="Pfam" id="PF02816">
    <property type="entry name" value="Alpha_kinase"/>
    <property type="match status" value="1"/>
</dbReference>
<proteinExistence type="predicted"/>
<keyword evidence="3" id="KW-0418">Kinase</keyword>
<dbReference type="InterPro" id="IPR011009">
    <property type="entry name" value="Kinase-like_dom_sf"/>
</dbReference>
<dbReference type="AlphaFoldDB" id="A0A0C2WLB5"/>
<feature type="compositionally biased region" description="Basic and acidic residues" evidence="4">
    <location>
        <begin position="367"/>
        <end position="381"/>
    </location>
</feature>
<dbReference type="OrthoDB" id="301415at2759"/>
<dbReference type="Proteomes" id="UP000054549">
    <property type="component" value="Unassembled WGS sequence"/>
</dbReference>
<dbReference type="Gene3D" id="3.20.200.10">
    <property type="entry name" value="MHCK/EF2 kinase"/>
    <property type="match status" value="1"/>
</dbReference>
<protein>
    <recommendedName>
        <fullName evidence="5">Alpha-type protein kinase domain-containing protein</fullName>
    </recommendedName>
</protein>
<feature type="compositionally biased region" description="Basic and acidic residues" evidence="4">
    <location>
        <begin position="343"/>
        <end position="353"/>
    </location>
</feature>
<reference evidence="6 7" key="1">
    <citation type="submission" date="2014-04" db="EMBL/GenBank/DDBJ databases">
        <title>Evolutionary Origins and Diversification of the Mycorrhizal Mutualists.</title>
        <authorList>
            <consortium name="DOE Joint Genome Institute"/>
            <consortium name="Mycorrhizal Genomics Consortium"/>
            <person name="Kohler A."/>
            <person name="Kuo A."/>
            <person name="Nagy L.G."/>
            <person name="Floudas D."/>
            <person name="Copeland A."/>
            <person name="Barry K.W."/>
            <person name="Cichocki N."/>
            <person name="Veneault-Fourrey C."/>
            <person name="LaButti K."/>
            <person name="Lindquist E.A."/>
            <person name="Lipzen A."/>
            <person name="Lundell T."/>
            <person name="Morin E."/>
            <person name="Murat C."/>
            <person name="Riley R."/>
            <person name="Ohm R."/>
            <person name="Sun H."/>
            <person name="Tunlid A."/>
            <person name="Henrissat B."/>
            <person name="Grigoriev I.V."/>
            <person name="Hibbett D.S."/>
            <person name="Martin F."/>
        </authorList>
    </citation>
    <scope>NUCLEOTIDE SEQUENCE [LARGE SCALE GENOMIC DNA]</scope>
    <source>
        <strain evidence="6 7">Koide BX008</strain>
    </source>
</reference>
<evidence type="ECO:0000256" key="3">
    <source>
        <dbReference type="ARBA" id="ARBA00022777"/>
    </source>
</evidence>
<dbReference type="PROSITE" id="PS51158">
    <property type="entry name" value="ALPHA_KINASE"/>
    <property type="match status" value="1"/>
</dbReference>
<dbReference type="InParanoid" id="A0A0C2WLB5"/>
<evidence type="ECO:0000256" key="4">
    <source>
        <dbReference type="SAM" id="MobiDB-lite"/>
    </source>
</evidence>
<sequence>MSEPSSSHYAADFTSTGAAKEGPLKTWSRSMPPVLSILPQQEWHHTSQQWRDITGQALSKLLTQRSQEHSPSPTRFNGVQAIGGTRSNQGPDAGHLTGATPGYVMNSSSGPLQTPGPSIHLPGRIPQYTGPPPMHSQPGRGPQSVGYTHVHATYPAVRHERIQQAYSTYNGEVVVVEVRMVLKPAGFVQEKIIHDLIEAVDHIPVHIGAAALKRLLYEAVIPKWNAWTNNYPLHVDGVIMRDKLWVELKPNNPDCDVIAKYFFKIGRKGVQTFKTGKTVIYFHVPNEIYDTMVETREANELAAEKKAKPLVKSESSAWVDFTTAVDKGKKRARSPSPILQRDQSSDHDSDIEIMKSITHHTKRRKDIGHLRNTEPAPRHGSDTWNTSIQRGFTTPKSRPPSPSAEHISQALKTQRLPTNKEMSPFLCLTTFNVVVYPVEHRTWAQLLDQPEKPAQISVGKQENNFYLGKPLTSVLQLDLAASNTKKGGFKLAVFGTSIAGIFKGEDVEAICAKRVYQPIEKLVEVNGALKTKVINVPHEGQKQFQHLTMEVSCLVWAQALLDMVYDFIKEMTVTRDPKNLPFHIPQLRFVKAAIAIEQSQSQTAGKKTTFLLEEVIDVNTEGPFRKYLNNVSPEPLVMETKDDEVRAKFLAFSQHVQYWKTKKQVFVSDYQGGSTLLTDPQISSAGALGPIFADGNIPSAHHSFERKHRCNYFCQWFNLQTSNYDEGA</sequence>
<dbReference type="HOGENOM" id="CLU_375953_0_0_1"/>